<feature type="compositionally biased region" description="Low complexity" evidence="1">
    <location>
        <begin position="400"/>
        <end position="410"/>
    </location>
</feature>
<feature type="compositionally biased region" description="Pro residues" evidence="1">
    <location>
        <begin position="390"/>
        <end position="399"/>
    </location>
</feature>
<organism evidence="2">
    <name type="scientific">Cyprideis torosa</name>
    <dbReference type="NCBI Taxonomy" id="163714"/>
    <lineage>
        <taxon>Eukaryota</taxon>
        <taxon>Metazoa</taxon>
        <taxon>Ecdysozoa</taxon>
        <taxon>Arthropoda</taxon>
        <taxon>Crustacea</taxon>
        <taxon>Oligostraca</taxon>
        <taxon>Ostracoda</taxon>
        <taxon>Podocopa</taxon>
        <taxon>Podocopida</taxon>
        <taxon>Cytherocopina</taxon>
        <taxon>Cytheroidea</taxon>
        <taxon>Cytherideidae</taxon>
        <taxon>Cyprideis</taxon>
    </lineage>
</organism>
<dbReference type="PANTHER" id="PTHR47907:SF5">
    <property type="entry name" value="AP2 ASSOCIATED KINASE 1"/>
    <property type="match status" value="1"/>
</dbReference>
<dbReference type="AlphaFoldDB" id="A0A7R8ZLZ5"/>
<gene>
    <name evidence="2" type="ORF">CTOB1V02_LOCUS4404</name>
</gene>
<reference evidence="2" key="1">
    <citation type="submission" date="2020-11" db="EMBL/GenBank/DDBJ databases">
        <authorList>
            <person name="Tran Van P."/>
        </authorList>
    </citation>
    <scope>NUCLEOTIDE SEQUENCE</scope>
</reference>
<feature type="region of interest" description="Disordered" evidence="1">
    <location>
        <begin position="701"/>
        <end position="802"/>
    </location>
</feature>
<dbReference type="Gene3D" id="1.10.510.10">
    <property type="entry name" value="Transferase(Phosphotransferase) domain 1"/>
    <property type="match status" value="1"/>
</dbReference>
<dbReference type="Pfam" id="PF00069">
    <property type="entry name" value="Pkinase"/>
    <property type="match status" value="1"/>
</dbReference>
<feature type="compositionally biased region" description="Polar residues" evidence="1">
    <location>
        <begin position="909"/>
        <end position="926"/>
    </location>
</feature>
<evidence type="ECO:0000256" key="1">
    <source>
        <dbReference type="SAM" id="MobiDB-lite"/>
    </source>
</evidence>
<evidence type="ECO:0000313" key="2">
    <source>
        <dbReference type="EMBL" id="CAD7226486.1"/>
    </source>
</evidence>
<feature type="compositionally biased region" description="Basic and acidic residues" evidence="1">
    <location>
        <begin position="944"/>
        <end position="953"/>
    </location>
</feature>
<dbReference type="InterPro" id="IPR008271">
    <property type="entry name" value="Ser/Thr_kinase_AS"/>
</dbReference>
<dbReference type="GO" id="GO:0005524">
    <property type="term" value="F:ATP binding"/>
    <property type="evidence" value="ECO:0007669"/>
    <property type="project" value="InterPro"/>
</dbReference>
<dbReference type="SUPFAM" id="SSF56112">
    <property type="entry name" value="Protein kinase-like (PK-like)"/>
    <property type="match status" value="1"/>
</dbReference>
<dbReference type="InterPro" id="IPR011009">
    <property type="entry name" value="Kinase-like_dom_sf"/>
</dbReference>
<feature type="region of interest" description="Disordered" evidence="1">
    <location>
        <begin position="493"/>
        <end position="518"/>
    </location>
</feature>
<feature type="region of interest" description="Disordered" evidence="1">
    <location>
        <begin position="385"/>
        <end position="439"/>
    </location>
</feature>
<dbReference type="SMART" id="SM00220">
    <property type="entry name" value="S_TKc"/>
    <property type="match status" value="1"/>
</dbReference>
<sequence>MKKLLNLTKGDHVSSKTDSSNFIGKVFNVGKHTVTVEDNIAEGGFAIVFLAKSSSGQHFALKRMYVNNDYDLHVCRREIKIVKELGSHPHIVGYVDSAINTVGGGVYEILLLMEYHAGHALQLMNERLHTGFTESEILRLFSGICEAVSRLHHCQTPIVHRDLKVENILLDINGSPVLCDFGSATPRVLNPSQQGTGPVEEEIQKYTTLSYRAPEMIDLYSGRIIHTKADIWALGVMLYKLCYFSLPFGESTLAIQSAQFNIPETPPYSKHIQALIRYMLTADQDERPDIYQVTALVFSLMGRPCPIPNLKHSIVPSWEVLIGRLKFDSAKDTERTSRSTSMGPAEPSGTSVAPRSRPKAGQTNAAASLVPQAGNVATSRIQTQGASVLPAPPPSPKIPSPKTVKTTVVVPDPPSPPVPFSGPPSTAIPETTISRPPPAFQDLEIPPSIKDTPSILSHEASGAASQFLNSSYPLSLPGGNQHAASATSLSYGGGAPGAGAQAAKESRSAGDVHQHRRNVSDTSAFNKAFASETTLFLAPFESSKSSATSPMSGGGEGTVAPGDNFNMTEFKISPGMSVSQGALHPHPPSMLAEQGHASSAWPLTGTNGAAPSSNGADVSVVMAPPPAMPSESFSDWNPFREMIMGDATTSASTGVVDDRVFADEMDRIRRGKIEVKATAVTSTHSMTEGFTDLEIPAEGTLHHHSAPSSTTAIGQPQDDEDPFGAAPFTASARIPPSSSGDAPSRLPRLRVPVQDRSKYQTFSNERDEEEDDRVIRRARSRDSDEDSIGSASDLGGGRTAEERNLEMNKVAVEKEDLFVGPEHIDRPLLAYDELEGGGSDAEKAEEDVFGKAPFRVPHSEPGCPRTKSPVGEATIPSFSTTSYASMTAYAADPFASAPFNSGHHLPESESLSQRTDSASLVKSSDNAAKAGGPSGHFQRKKTHSRLDRNRPIV</sequence>
<dbReference type="PROSITE" id="PS00108">
    <property type="entry name" value="PROTEIN_KINASE_ST"/>
    <property type="match status" value="1"/>
</dbReference>
<feature type="compositionally biased region" description="Polar residues" evidence="1">
    <location>
        <begin position="338"/>
        <end position="353"/>
    </location>
</feature>
<protein>
    <submittedName>
        <fullName evidence="2">Uncharacterized protein</fullName>
    </submittedName>
</protein>
<feature type="compositionally biased region" description="Pro residues" evidence="1">
    <location>
        <begin position="411"/>
        <end position="422"/>
    </location>
</feature>
<feature type="compositionally biased region" description="Basic and acidic residues" evidence="1">
    <location>
        <begin position="504"/>
        <end position="513"/>
    </location>
</feature>
<dbReference type="InterPro" id="IPR051744">
    <property type="entry name" value="AP2_assoc_SerThr_kinase"/>
</dbReference>
<dbReference type="OrthoDB" id="2018507at2759"/>
<dbReference type="GO" id="GO:0004672">
    <property type="term" value="F:protein kinase activity"/>
    <property type="evidence" value="ECO:0007669"/>
    <property type="project" value="InterPro"/>
</dbReference>
<dbReference type="PANTHER" id="PTHR47907">
    <property type="entry name" value="PROTEIN KINASE DOMAIN-CONTAINING PROTEIN"/>
    <property type="match status" value="1"/>
</dbReference>
<feature type="region of interest" description="Disordered" evidence="1">
    <location>
        <begin position="895"/>
        <end position="953"/>
    </location>
</feature>
<dbReference type="PROSITE" id="PS50011">
    <property type="entry name" value="PROTEIN_KINASE_DOM"/>
    <property type="match status" value="1"/>
</dbReference>
<dbReference type="CDD" id="cd14037">
    <property type="entry name" value="STKc_NAK_like"/>
    <property type="match status" value="1"/>
</dbReference>
<proteinExistence type="predicted"/>
<dbReference type="EMBL" id="OB660841">
    <property type="protein sequence ID" value="CAD7226486.1"/>
    <property type="molecule type" value="Genomic_DNA"/>
</dbReference>
<name>A0A7R8ZLZ5_9CRUS</name>
<feature type="region of interest" description="Disordered" evidence="1">
    <location>
        <begin position="853"/>
        <end position="872"/>
    </location>
</feature>
<dbReference type="InterPro" id="IPR000719">
    <property type="entry name" value="Prot_kinase_dom"/>
</dbReference>
<accession>A0A7R8ZLZ5</accession>
<feature type="region of interest" description="Disordered" evidence="1">
    <location>
        <begin position="330"/>
        <end position="366"/>
    </location>
</feature>